<dbReference type="InterPro" id="IPR002104">
    <property type="entry name" value="Integrase_catalytic"/>
</dbReference>
<organism evidence="3 4">
    <name type="scientific">Enterococcus wangshanyuanii</name>
    <dbReference type="NCBI Taxonomy" id="2005703"/>
    <lineage>
        <taxon>Bacteria</taxon>
        <taxon>Bacillati</taxon>
        <taxon>Bacillota</taxon>
        <taxon>Bacilli</taxon>
        <taxon>Lactobacillales</taxon>
        <taxon>Enterococcaceae</taxon>
        <taxon>Enterococcus</taxon>
    </lineage>
</organism>
<dbReference type="InterPro" id="IPR050090">
    <property type="entry name" value="Tyrosine_recombinase_XerCD"/>
</dbReference>
<proteinExistence type="predicted"/>
<comment type="caution">
    <text evidence="3">The sequence shown here is derived from an EMBL/GenBank/DDBJ whole genome shotgun (WGS) entry which is preliminary data.</text>
</comment>
<sequence>MHIWEVIYGKKMINVKPIKNKETLIQFGKELKKGKHGKRDYLIMAIGIKTGLRISDILNLKVCDVKNKTQTEIIEIKTGKKRTVHLKSLTSNIIDYLNTEHDAKSEWLFPSPTDSSRHLASHQFYKILQKIAKNLGLDYIGTHTLRKTFSYFFLKQNKGDIVTLMKILNHSSQAVTLRYAGIEEEDIKAKLEDFDPFK</sequence>
<dbReference type="PANTHER" id="PTHR30349">
    <property type="entry name" value="PHAGE INTEGRASE-RELATED"/>
    <property type="match status" value="1"/>
</dbReference>
<accession>A0ABQ1PBM9</accession>
<dbReference type="Gene3D" id="1.10.443.10">
    <property type="entry name" value="Intergrase catalytic core"/>
    <property type="match status" value="1"/>
</dbReference>
<keyword evidence="4" id="KW-1185">Reference proteome</keyword>
<dbReference type="SUPFAM" id="SSF56349">
    <property type="entry name" value="DNA breaking-rejoining enzymes"/>
    <property type="match status" value="1"/>
</dbReference>
<dbReference type="InterPro" id="IPR011010">
    <property type="entry name" value="DNA_brk_join_enz"/>
</dbReference>
<dbReference type="EMBL" id="BMKI01000005">
    <property type="protein sequence ID" value="GGC94060.1"/>
    <property type="molecule type" value="Genomic_DNA"/>
</dbReference>
<evidence type="ECO:0000313" key="3">
    <source>
        <dbReference type="EMBL" id="GGC94060.1"/>
    </source>
</evidence>
<evidence type="ECO:0000256" key="1">
    <source>
        <dbReference type="ARBA" id="ARBA00023172"/>
    </source>
</evidence>
<dbReference type="PANTHER" id="PTHR30349:SF82">
    <property type="entry name" value="INTEGRASE_RECOMBINASE YOEC-RELATED"/>
    <property type="match status" value="1"/>
</dbReference>
<dbReference type="PROSITE" id="PS51898">
    <property type="entry name" value="TYR_RECOMBINASE"/>
    <property type="match status" value="1"/>
</dbReference>
<dbReference type="Pfam" id="PF00589">
    <property type="entry name" value="Phage_integrase"/>
    <property type="match status" value="1"/>
</dbReference>
<evidence type="ECO:0000259" key="2">
    <source>
        <dbReference type="PROSITE" id="PS51898"/>
    </source>
</evidence>
<reference evidence="4" key="1">
    <citation type="journal article" date="2019" name="Int. J. Syst. Evol. Microbiol.">
        <title>The Global Catalogue of Microorganisms (GCM) 10K type strain sequencing project: providing services to taxonomists for standard genome sequencing and annotation.</title>
        <authorList>
            <consortium name="The Broad Institute Genomics Platform"/>
            <consortium name="The Broad Institute Genome Sequencing Center for Infectious Disease"/>
            <person name="Wu L."/>
            <person name="Ma J."/>
        </authorList>
    </citation>
    <scope>NUCLEOTIDE SEQUENCE [LARGE SCALE GENOMIC DNA]</scope>
    <source>
        <strain evidence="4">CGMCC 1.15942</strain>
    </source>
</reference>
<keyword evidence="1" id="KW-0233">DNA recombination</keyword>
<name>A0ABQ1PBM9_9ENTE</name>
<feature type="domain" description="Tyr recombinase" evidence="2">
    <location>
        <begin position="13"/>
        <end position="192"/>
    </location>
</feature>
<evidence type="ECO:0000313" key="4">
    <source>
        <dbReference type="Proteomes" id="UP000630615"/>
    </source>
</evidence>
<gene>
    <name evidence="3" type="ORF">GCM10011573_24620</name>
</gene>
<dbReference type="InterPro" id="IPR013762">
    <property type="entry name" value="Integrase-like_cat_sf"/>
</dbReference>
<dbReference type="Proteomes" id="UP000630615">
    <property type="component" value="Unassembled WGS sequence"/>
</dbReference>
<protein>
    <submittedName>
        <fullName evidence="3">Integrase</fullName>
    </submittedName>
</protein>